<accession>A0A8W8JFQ0</accession>
<organism evidence="3 4">
    <name type="scientific">Magallana gigas</name>
    <name type="common">Pacific oyster</name>
    <name type="synonym">Crassostrea gigas</name>
    <dbReference type="NCBI Taxonomy" id="29159"/>
    <lineage>
        <taxon>Eukaryota</taxon>
        <taxon>Metazoa</taxon>
        <taxon>Spiralia</taxon>
        <taxon>Lophotrochozoa</taxon>
        <taxon>Mollusca</taxon>
        <taxon>Bivalvia</taxon>
        <taxon>Autobranchia</taxon>
        <taxon>Pteriomorphia</taxon>
        <taxon>Ostreida</taxon>
        <taxon>Ostreoidea</taxon>
        <taxon>Ostreidae</taxon>
        <taxon>Magallana</taxon>
    </lineage>
</organism>
<dbReference type="AlphaFoldDB" id="A0A8W8JFQ0"/>
<dbReference type="EnsemblMetazoa" id="G19037.4">
    <property type="protein sequence ID" value="G19037.4:cds"/>
    <property type="gene ID" value="G19037"/>
</dbReference>
<dbReference type="GO" id="GO:0005509">
    <property type="term" value="F:calcium ion binding"/>
    <property type="evidence" value="ECO:0007669"/>
    <property type="project" value="InterPro"/>
</dbReference>
<dbReference type="SUPFAM" id="SSF47473">
    <property type="entry name" value="EF-hand"/>
    <property type="match status" value="1"/>
</dbReference>
<keyword evidence="4" id="KW-1185">Reference proteome</keyword>
<evidence type="ECO:0000256" key="1">
    <source>
        <dbReference type="SAM" id="MobiDB-lite"/>
    </source>
</evidence>
<protein>
    <recommendedName>
        <fullName evidence="2">EF-hand domain-containing protein</fullName>
    </recommendedName>
</protein>
<proteinExistence type="predicted"/>
<evidence type="ECO:0000259" key="2">
    <source>
        <dbReference type="PROSITE" id="PS50222"/>
    </source>
</evidence>
<feature type="compositionally biased region" description="Basic and acidic residues" evidence="1">
    <location>
        <begin position="367"/>
        <end position="377"/>
    </location>
</feature>
<feature type="domain" description="EF-hand" evidence="2">
    <location>
        <begin position="591"/>
        <end position="626"/>
    </location>
</feature>
<feature type="compositionally biased region" description="Polar residues" evidence="1">
    <location>
        <begin position="79"/>
        <end position="91"/>
    </location>
</feature>
<feature type="region of interest" description="Disordered" evidence="1">
    <location>
        <begin position="512"/>
        <end position="536"/>
    </location>
</feature>
<name>A0A8W8JFQ0_MAGGI</name>
<evidence type="ECO:0000313" key="3">
    <source>
        <dbReference type="EnsemblMetazoa" id="G19037.4:cds"/>
    </source>
</evidence>
<dbReference type="Proteomes" id="UP000005408">
    <property type="component" value="Unassembled WGS sequence"/>
</dbReference>
<reference evidence="3" key="1">
    <citation type="submission" date="2022-08" db="UniProtKB">
        <authorList>
            <consortium name="EnsemblMetazoa"/>
        </authorList>
    </citation>
    <scope>IDENTIFICATION</scope>
    <source>
        <strain evidence="3">05x7-T-G4-1.051#20</strain>
    </source>
</reference>
<sequence>MEVETNKGMDSAIGMKLVNKAGSTPFQKRIASIAFKSGDDVTDWMNAGNRATASIKTPKYGLRRRPPKLPSPLVRIPASSISDTPTTMTSDSISRSTYVTLRGSSITPYAYLNSETSRTKSTNNAPDEAVLRKDSTNTDKTSRVGLSQKEVLGPIKRNGNPPSLKAYSSMERNSNGSLEIAKISESAPLHRSESKKSLLHPTFRHMSYTNRTRTSMEDGEFNINPEPVPYQPQNFMQTPLPRIGPESSTLLKKVPIPKRHLDSFGGYEYSLGSKRGVILHTDRYQWDAPKSFEGMSQRDRLRAELEYMERLRGIKRRREMLPHRAQLDLLMGGKKVEFSERFDIQREIQKLKSLIMPQNARDLFHGKGFHLPDEHSSLRPRRAPMLDYDSDEDTSVPSSHRLGKQAVDPDTGLPRSRLRQNIGQLPRIVNKNIIGSSESPLLLAREKRTVDQIKARISIPAGMSPAYLKRSRTNVPSKMDPMVNRSTTLPPNDRQLNLSTRNDAVKRVEIPSAGALPKSRGTEKPEAMVDPDTNPLQIDNLKENLPEEDVAALERIESRLSGRSKLIDSPVKAATPNPLKGSELSHLLPEEKRDELKKTFQKLDTDADGHLMYQQIKSQLPPQMSVQQERFLKQVYDITSSSTFFGVDEFMTMSTLTKKVQDLKSESADSFGNLDFALLHDQIIKYVDLFQSVDRIHSGKISLESLQEVLSAALETDLAADDTNWNKILETVDPDEGAKISKIEFLAHIPYFLSLKLKPGPGALPHSQRFQ</sequence>
<dbReference type="Gene3D" id="1.10.238.10">
    <property type="entry name" value="EF-hand"/>
    <property type="match status" value="1"/>
</dbReference>
<feature type="region of interest" description="Disordered" evidence="1">
    <location>
        <begin position="60"/>
        <end position="91"/>
    </location>
</feature>
<feature type="region of interest" description="Disordered" evidence="1">
    <location>
        <begin position="367"/>
        <end position="417"/>
    </location>
</feature>
<dbReference type="InterPro" id="IPR002048">
    <property type="entry name" value="EF_hand_dom"/>
</dbReference>
<evidence type="ECO:0000313" key="4">
    <source>
        <dbReference type="Proteomes" id="UP000005408"/>
    </source>
</evidence>
<dbReference type="InterPro" id="IPR011992">
    <property type="entry name" value="EF-hand-dom_pair"/>
</dbReference>
<dbReference type="PROSITE" id="PS50222">
    <property type="entry name" value="EF_HAND_2"/>
    <property type="match status" value="1"/>
</dbReference>